<dbReference type="AlphaFoldDB" id="A0AA37UHQ6"/>
<evidence type="ECO:0000256" key="4">
    <source>
        <dbReference type="ARBA" id="ARBA00022692"/>
    </source>
</evidence>
<dbReference type="EMBL" id="BSUL01000001">
    <property type="protein sequence ID" value="GMA29455.1"/>
    <property type="molecule type" value="Genomic_DNA"/>
</dbReference>
<evidence type="ECO:0000259" key="8">
    <source>
        <dbReference type="PROSITE" id="PS50928"/>
    </source>
</evidence>
<organism evidence="9 10">
    <name type="scientific">Arenivirga flava</name>
    <dbReference type="NCBI Taxonomy" id="1930060"/>
    <lineage>
        <taxon>Bacteria</taxon>
        <taxon>Bacillati</taxon>
        <taxon>Actinomycetota</taxon>
        <taxon>Actinomycetes</taxon>
        <taxon>Micrococcales</taxon>
        <taxon>Microbacteriaceae</taxon>
        <taxon>Arenivirga</taxon>
    </lineage>
</organism>
<comment type="subcellular location">
    <subcellularLocation>
        <location evidence="1 7">Cell membrane</location>
        <topology evidence="1 7">Multi-pass membrane protein</topology>
    </subcellularLocation>
</comment>
<dbReference type="GO" id="GO:0005886">
    <property type="term" value="C:plasma membrane"/>
    <property type="evidence" value="ECO:0007669"/>
    <property type="project" value="UniProtKB-SubCell"/>
</dbReference>
<dbReference type="GO" id="GO:0055085">
    <property type="term" value="P:transmembrane transport"/>
    <property type="evidence" value="ECO:0007669"/>
    <property type="project" value="InterPro"/>
</dbReference>
<feature type="transmembrane region" description="Helical" evidence="7">
    <location>
        <begin position="241"/>
        <end position="267"/>
    </location>
</feature>
<keyword evidence="3" id="KW-1003">Cell membrane</keyword>
<dbReference type="PANTHER" id="PTHR43163">
    <property type="entry name" value="DIPEPTIDE TRANSPORT SYSTEM PERMEASE PROTEIN DPPB-RELATED"/>
    <property type="match status" value="1"/>
</dbReference>
<evidence type="ECO:0000256" key="1">
    <source>
        <dbReference type="ARBA" id="ARBA00004651"/>
    </source>
</evidence>
<reference evidence="9 10" key="1">
    <citation type="journal article" date="2014" name="Int. J. Syst. Evol. Microbiol.">
        <title>Complete genome sequence of Corynebacterium casei LMG S-19264T (=DSM 44701T), isolated from a smear-ripened cheese.</title>
        <authorList>
            <consortium name="US DOE Joint Genome Institute (JGI-PGF)"/>
            <person name="Walter F."/>
            <person name="Albersmeier A."/>
            <person name="Kalinowski J."/>
            <person name="Ruckert C."/>
        </authorList>
    </citation>
    <scope>NUCLEOTIDE SEQUENCE [LARGE SCALE GENOMIC DNA]</scope>
    <source>
        <strain evidence="9 10">NBRC 112289</strain>
    </source>
</reference>
<evidence type="ECO:0000313" key="9">
    <source>
        <dbReference type="EMBL" id="GMA29455.1"/>
    </source>
</evidence>
<proteinExistence type="inferred from homology"/>
<dbReference type="Pfam" id="PF19300">
    <property type="entry name" value="BPD_transp_1_N"/>
    <property type="match status" value="1"/>
</dbReference>
<keyword evidence="5 7" id="KW-1133">Transmembrane helix</keyword>
<keyword evidence="4 7" id="KW-0812">Transmembrane</keyword>
<keyword evidence="10" id="KW-1185">Reference proteome</keyword>
<feature type="transmembrane region" description="Helical" evidence="7">
    <location>
        <begin position="118"/>
        <end position="138"/>
    </location>
</feature>
<evidence type="ECO:0000256" key="2">
    <source>
        <dbReference type="ARBA" id="ARBA00022448"/>
    </source>
</evidence>
<evidence type="ECO:0000256" key="6">
    <source>
        <dbReference type="ARBA" id="ARBA00023136"/>
    </source>
</evidence>
<dbReference type="Proteomes" id="UP001157160">
    <property type="component" value="Unassembled WGS sequence"/>
</dbReference>
<accession>A0AA37UHQ6</accession>
<name>A0AA37UHQ6_9MICO</name>
<dbReference type="Gene3D" id="1.10.3720.10">
    <property type="entry name" value="MetI-like"/>
    <property type="match status" value="1"/>
</dbReference>
<evidence type="ECO:0000256" key="5">
    <source>
        <dbReference type="ARBA" id="ARBA00022989"/>
    </source>
</evidence>
<keyword evidence="2 7" id="KW-0813">Transport</keyword>
<feature type="transmembrane region" description="Helical" evidence="7">
    <location>
        <begin position="287"/>
        <end position="310"/>
    </location>
</feature>
<keyword evidence="6 7" id="KW-0472">Membrane</keyword>
<dbReference type="InterPro" id="IPR045621">
    <property type="entry name" value="BPD_transp_1_N"/>
</dbReference>
<comment type="similarity">
    <text evidence="7">Belongs to the binding-protein-dependent transport system permease family.</text>
</comment>
<dbReference type="PROSITE" id="PS50928">
    <property type="entry name" value="ABC_TM1"/>
    <property type="match status" value="1"/>
</dbReference>
<dbReference type="RefSeq" id="WP_284233587.1">
    <property type="nucleotide sequence ID" value="NZ_BSUL01000001.1"/>
</dbReference>
<dbReference type="InterPro" id="IPR000515">
    <property type="entry name" value="MetI-like"/>
</dbReference>
<feature type="transmembrane region" description="Helical" evidence="7">
    <location>
        <begin position="26"/>
        <end position="47"/>
    </location>
</feature>
<evidence type="ECO:0000256" key="3">
    <source>
        <dbReference type="ARBA" id="ARBA00022475"/>
    </source>
</evidence>
<evidence type="ECO:0000256" key="7">
    <source>
        <dbReference type="RuleBase" id="RU363032"/>
    </source>
</evidence>
<evidence type="ECO:0000313" key="10">
    <source>
        <dbReference type="Proteomes" id="UP001157160"/>
    </source>
</evidence>
<dbReference type="SUPFAM" id="SSF161098">
    <property type="entry name" value="MetI-like"/>
    <property type="match status" value="1"/>
</dbReference>
<comment type="caution">
    <text evidence="9">The sequence shown here is derived from an EMBL/GenBank/DDBJ whole genome shotgun (WGS) entry which is preliminary data.</text>
</comment>
<feature type="transmembrane region" description="Helical" evidence="7">
    <location>
        <begin position="185"/>
        <end position="203"/>
    </location>
</feature>
<sequence length="325" mass="33325">MTAAPTQRRRTAPGAAALLRALASRLGAVLMVLWGAATLAFLALQLVPGDPVDTIIGVDAQVGEETRARVREDLGLDLPPWLRYLQYLGGLLVGDLGTSFQARQPVAEVIGSAVGPTLQLAAAALGLAVLLALVGAVLSRGVLRGFVSAVELVAASTPTFWSGLLLITVFSFGLGWFPIIATRDAASLVLPAVTLAIPVAAILGQVLREGLDAAAAEPFALTVRARGAGPIRLLGHTLRHAGVGTLALAGYLLGSLLGGAVLVETVFGRAGLGRMVLAAILNRDLPVVMALVVLSGLVFAVLSQVADLGARALDPRLRSSERASG</sequence>
<dbReference type="InterPro" id="IPR035906">
    <property type="entry name" value="MetI-like_sf"/>
</dbReference>
<protein>
    <submittedName>
        <fullName evidence="9">ABC transporter permease</fullName>
    </submittedName>
</protein>
<feature type="domain" description="ABC transmembrane type-1" evidence="8">
    <location>
        <begin position="114"/>
        <end position="306"/>
    </location>
</feature>
<gene>
    <name evidence="9" type="primary">ddpB</name>
    <name evidence="9" type="ORF">GCM10025874_27080</name>
</gene>
<dbReference type="Pfam" id="PF00528">
    <property type="entry name" value="BPD_transp_1"/>
    <property type="match status" value="1"/>
</dbReference>
<feature type="transmembrane region" description="Helical" evidence="7">
    <location>
        <begin position="159"/>
        <end position="179"/>
    </location>
</feature>
<dbReference type="PANTHER" id="PTHR43163:SF6">
    <property type="entry name" value="DIPEPTIDE TRANSPORT SYSTEM PERMEASE PROTEIN DPPB-RELATED"/>
    <property type="match status" value="1"/>
</dbReference>